<evidence type="ECO:0000256" key="3">
    <source>
        <dbReference type="SAM" id="Coils"/>
    </source>
</evidence>
<dbReference type="PROSITE" id="PS51842">
    <property type="entry name" value="IF_ROD_2"/>
    <property type="match status" value="1"/>
</dbReference>
<dbReference type="GO" id="GO:0045095">
    <property type="term" value="C:keratin filament"/>
    <property type="evidence" value="ECO:0007669"/>
    <property type="project" value="InterPro"/>
</dbReference>
<dbReference type="Gene3D" id="1.20.5.170">
    <property type="match status" value="1"/>
</dbReference>
<gene>
    <name evidence="5" type="primary">Krt75_1</name>
    <name evidence="5" type="ORF">EMBFUC_R11568</name>
</gene>
<accession>A0A7K4VNA1</accession>
<dbReference type="InterPro" id="IPR003054">
    <property type="entry name" value="Keratin_II"/>
</dbReference>
<evidence type="ECO:0000313" key="6">
    <source>
        <dbReference type="Proteomes" id="UP000580681"/>
    </source>
</evidence>
<dbReference type="Proteomes" id="UP000580681">
    <property type="component" value="Unassembled WGS sequence"/>
</dbReference>
<feature type="non-terminal residue" evidence="5">
    <location>
        <position position="1"/>
    </location>
</feature>
<evidence type="ECO:0000256" key="2">
    <source>
        <dbReference type="ARBA" id="ARBA00023054"/>
    </source>
</evidence>
<evidence type="ECO:0000256" key="1">
    <source>
        <dbReference type="ARBA" id="ARBA00022754"/>
    </source>
</evidence>
<dbReference type="EMBL" id="VYZJ01001507">
    <property type="protein sequence ID" value="NWR23917.1"/>
    <property type="molecule type" value="Genomic_DNA"/>
</dbReference>
<name>A0A7K4VNA1_9EMBE</name>
<dbReference type="PRINTS" id="PR01276">
    <property type="entry name" value="TYPE2KERATIN"/>
</dbReference>
<proteinExistence type="predicted"/>
<dbReference type="GO" id="GO:0005615">
    <property type="term" value="C:extracellular space"/>
    <property type="evidence" value="ECO:0007669"/>
    <property type="project" value="TreeGrafter"/>
</dbReference>
<dbReference type="GO" id="GO:0045109">
    <property type="term" value="P:intermediate filament organization"/>
    <property type="evidence" value="ECO:0007669"/>
    <property type="project" value="TreeGrafter"/>
</dbReference>
<keyword evidence="1" id="KW-0403">Intermediate filament</keyword>
<feature type="non-terminal residue" evidence="5">
    <location>
        <position position="149"/>
    </location>
</feature>
<dbReference type="PANTHER" id="PTHR45616">
    <property type="entry name" value="GATA-TYPE DOMAIN-CONTAINING PROTEIN"/>
    <property type="match status" value="1"/>
</dbReference>
<dbReference type="FunFam" id="1.20.5.500:FF:000001">
    <property type="entry name" value="Type II keratin 23"/>
    <property type="match status" value="1"/>
</dbReference>
<dbReference type="GO" id="GO:0031424">
    <property type="term" value="P:keratinization"/>
    <property type="evidence" value="ECO:0007669"/>
    <property type="project" value="TreeGrafter"/>
</dbReference>
<keyword evidence="2 3" id="KW-0175">Coiled coil</keyword>
<protein>
    <submittedName>
        <fullName evidence="5">K2C75 protein</fullName>
    </submittedName>
</protein>
<evidence type="ECO:0000259" key="4">
    <source>
        <dbReference type="PROSITE" id="PS51842"/>
    </source>
</evidence>
<reference evidence="5 6" key="1">
    <citation type="submission" date="2019-09" db="EMBL/GenBank/DDBJ databases">
        <title>Bird 10,000 Genomes (B10K) Project - Family phase.</title>
        <authorList>
            <person name="Zhang G."/>
        </authorList>
    </citation>
    <scope>NUCLEOTIDE SEQUENCE [LARGE SCALE GENOMIC DNA]</scope>
    <source>
        <strain evidence="5">B10K-DU-015-11</strain>
        <tissue evidence="5">Mixed tissue sample</tissue>
    </source>
</reference>
<dbReference type="Gene3D" id="1.20.5.500">
    <property type="entry name" value="Single helix bin"/>
    <property type="match status" value="1"/>
</dbReference>
<organism evidence="5 6">
    <name type="scientific">Emberiza fucata</name>
    <dbReference type="NCBI Taxonomy" id="337179"/>
    <lineage>
        <taxon>Eukaryota</taxon>
        <taxon>Metazoa</taxon>
        <taxon>Chordata</taxon>
        <taxon>Craniata</taxon>
        <taxon>Vertebrata</taxon>
        <taxon>Euteleostomi</taxon>
        <taxon>Archelosauria</taxon>
        <taxon>Archosauria</taxon>
        <taxon>Dinosauria</taxon>
        <taxon>Saurischia</taxon>
        <taxon>Theropoda</taxon>
        <taxon>Coelurosauria</taxon>
        <taxon>Aves</taxon>
        <taxon>Neognathae</taxon>
        <taxon>Neoaves</taxon>
        <taxon>Telluraves</taxon>
        <taxon>Australaves</taxon>
        <taxon>Passeriformes</taxon>
        <taxon>Passeroidea</taxon>
        <taxon>Fringillidae</taxon>
        <taxon>Emberizinae</taxon>
        <taxon>Emberizini</taxon>
        <taxon>Emberiza</taxon>
    </lineage>
</organism>
<comment type="caution">
    <text evidence="5">The sequence shown here is derived from an EMBL/GenBank/DDBJ whole genome shotgun (WGS) entry which is preliminary data.</text>
</comment>
<dbReference type="PANTHER" id="PTHR45616:SF19">
    <property type="entry name" value="KERATIN 90"/>
    <property type="match status" value="1"/>
</dbReference>
<dbReference type="SUPFAM" id="SSF64593">
    <property type="entry name" value="Intermediate filament protein, coiled coil region"/>
    <property type="match status" value="1"/>
</dbReference>
<evidence type="ECO:0000313" key="5">
    <source>
        <dbReference type="EMBL" id="NWR23917.1"/>
    </source>
</evidence>
<dbReference type="Pfam" id="PF00038">
    <property type="entry name" value="Filament"/>
    <property type="match status" value="1"/>
</dbReference>
<dbReference type="InterPro" id="IPR039008">
    <property type="entry name" value="IF_rod_dom"/>
</dbReference>
<feature type="coiled-coil region" evidence="3">
    <location>
        <begin position="97"/>
        <end position="131"/>
    </location>
</feature>
<feature type="domain" description="IF rod" evidence="4">
    <location>
        <begin position="1"/>
        <end position="149"/>
    </location>
</feature>
<dbReference type="GO" id="GO:0030280">
    <property type="term" value="F:structural constituent of skin epidermis"/>
    <property type="evidence" value="ECO:0007669"/>
    <property type="project" value="TreeGrafter"/>
</dbReference>
<dbReference type="AlphaFoldDB" id="A0A7K4VNA1"/>
<dbReference type="SMART" id="SM01391">
    <property type="entry name" value="Filament"/>
    <property type="match status" value="1"/>
</dbReference>
<sequence length="149" mass="16887">MDISQNLGLDSIISEVKAQYEDITSWSQAEAESWYQSRYEELQLSAGWHGGDLQNSRVGISEMNHLLQQLHSDMDSVKVAGLQMAITEAEQHGDITLKDARSRLEKLEATLQEAKADLAQQLQEYKELMKVKLALDSEIGTYRKSEESR</sequence>
<keyword evidence="6" id="KW-1185">Reference proteome</keyword>